<name>A0A2H0LLR1_9BACT</name>
<dbReference type="Proteomes" id="UP000230859">
    <property type="component" value="Unassembled WGS sequence"/>
</dbReference>
<dbReference type="EMBL" id="PCVY01000069">
    <property type="protein sequence ID" value="PIQ85306.1"/>
    <property type="molecule type" value="Genomic_DNA"/>
</dbReference>
<dbReference type="AlphaFoldDB" id="A0A2H0LLR1"/>
<organism evidence="1 2">
    <name type="scientific">Candidatus Abzuiibacterium crystallinum</name>
    <dbReference type="NCBI Taxonomy" id="1974748"/>
    <lineage>
        <taxon>Bacteria</taxon>
        <taxon>Pseudomonadati</taxon>
        <taxon>Candidatus Omnitrophota</taxon>
        <taxon>Candidatus Abzuiibacterium</taxon>
    </lineage>
</organism>
<proteinExistence type="predicted"/>
<accession>A0A2H0LLR1</accession>
<evidence type="ECO:0000313" key="2">
    <source>
        <dbReference type="Proteomes" id="UP000230859"/>
    </source>
</evidence>
<gene>
    <name evidence="1" type="ORF">COV74_09330</name>
</gene>
<reference evidence="1 2" key="1">
    <citation type="submission" date="2017-09" db="EMBL/GenBank/DDBJ databases">
        <title>Depth-based differentiation of microbial function through sediment-hosted aquifers and enrichment of novel symbionts in the deep terrestrial subsurface.</title>
        <authorList>
            <person name="Probst A.J."/>
            <person name="Ladd B."/>
            <person name="Jarett J.K."/>
            <person name="Geller-Mcgrath D.E."/>
            <person name="Sieber C.M."/>
            <person name="Emerson J.B."/>
            <person name="Anantharaman K."/>
            <person name="Thomas B.C."/>
            <person name="Malmstrom R."/>
            <person name="Stieglmeier M."/>
            <person name="Klingl A."/>
            <person name="Woyke T."/>
            <person name="Ryan C.M."/>
            <person name="Banfield J.F."/>
        </authorList>
    </citation>
    <scope>NUCLEOTIDE SEQUENCE [LARGE SCALE GENOMIC DNA]</scope>
    <source>
        <strain evidence="1">CG11_big_fil_rev_8_21_14_0_20_45_26</strain>
    </source>
</reference>
<protein>
    <submittedName>
        <fullName evidence="1">Uncharacterized protein</fullName>
    </submittedName>
</protein>
<comment type="caution">
    <text evidence="1">The sequence shown here is derived from an EMBL/GenBank/DDBJ whole genome shotgun (WGS) entry which is preliminary data.</text>
</comment>
<sequence length="139" mass="15820">MTPIKKVSFLLLLIILSASFSGAGWLLEYPFFRGKTHAGWRCGQTLCECDLHAHQQETPAYFLHRNTETKTESARAAVFSRETHGQSFHQTGSRTDFVITDPIPPVAFKDTKLVFNAWVLIPQWLDLTFDRPPEIFLPA</sequence>
<evidence type="ECO:0000313" key="1">
    <source>
        <dbReference type="EMBL" id="PIQ85306.1"/>
    </source>
</evidence>